<dbReference type="AlphaFoldDB" id="A0A1B0BNM4"/>
<protein>
    <recommendedName>
        <fullName evidence="3">Trissin</fullName>
    </recommendedName>
</protein>
<proteinExistence type="predicted"/>
<accession>A0A1B0BNM4</accession>
<evidence type="ECO:0000313" key="1">
    <source>
        <dbReference type="EnsemblMetazoa" id="GPPI035715-PA"/>
    </source>
</evidence>
<keyword evidence="2" id="KW-1185">Reference proteome</keyword>
<evidence type="ECO:0000313" key="2">
    <source>
        <dbReference type="Proteomes" id="UP000092460"/>
    </source>
</evidence>
<sequence length="197" mass="22141">MQIFNSLSIPCDSCGNECANACGTKHFRTCCFNYLRKRSDPELFTNKRLIDVMMLQGRAMYTENELSNNRRHAYLQQPRMFDVGPRHNGTNSSVVIAQVLAIYHIKLNENTSFRNNVYETIGLQTELALANIEPQIVLNGDKCIDSNIPAQLIMPYGVQARNHNDIVTKATLANLISTDLPLSASLLRSEATFIFLA</sequence>
<reference evidence="1" key="2">
    <citation type="submission" date="2020-05" db="UniProtKB">
        <authorList>
            <consortium name="EnsemblMetazoa"/>
        </authorList>
    </citation>
    <scope>IDENTIFICATION</scope>
    <source>
        <strain evidence="1">IAEA</strain>
    </source>
</reference>
<evidence type="ECO:0008006" key="3">
    <source>
        <dbReference type="Google" id="ProtNLM"/>
    </source>
</evidence>
<dbReference type="STRING" id="67801.A0A1B0BNM4"/>
<dbReference type="Proteomes" id="UP000092460">
    <property type="component" value="Unassembled WGS sequence"/>
</dbReference>
<organism evidence="1 2">
    <name type="scientific">Glossina palpalis gambiensis</name>
    <dbReference type="NCBI Taxonomy" id="67801"/>
    <lineage>
        <taxon>Eukaryota</taxon>
        <taxon>Metazoa</taxon>
        <taxon>Ecdysozoa</taxon>
        <taxon>Arthropoda</taxon>
        <taxon>Hexapoda</taxon>
        <taxon>Insecta</taxon>
        <taxon>Pterygota</taxon>
        <taxon>Neoptera</taxon>
        <taxon>Endopterygota</taxon>
        <taxon>Diptera</taxon>
        <taxon>Brachycera</taxon>
        <taxon>Muscomorpha</taxon>
        <taxon>Hippoboscoidea</taxon>
        <taxon>Glossinidae</taxon>
        <taxon>Glossina</taxon>
    </lineage>
</organism>
<dbReference type="EnsemblMetazoa" id="GPPI035715-RA">
    <property type="protein sequence ID" value="GPPI035715-PA"/>
    <property type="gene ID" value="GPPI035715"/>
</dbReference>
<name>A0A1B0BNM4_9MUSC</name>
<dbReference type="VEuPathDB" id="VectorBase:GPPI035715"/>
<dbReference type="EMBL" id="JXJN01017490">
    <property type="status" value="NOT_ANNOTATED_CDS"/>
    <property type="molecule type" value="Genomic_DNA"/>
</dbReference>
<dbReference type="EMBL" id="JXJN01017489">
    <property type="status" value="NOT_ANNOTATED_CDS"/>
    <property type="molecule type" value="Genomic_DNA"/>
</dbReference>
<reference evidence="2" key="1">
    <citation type="submission" date="2015-01" db="EMBL/GenBank/DDBJ databases">
        <authorList>
            <person name="Aksoy S."/>
            <person name="Warren W."/>
            <person name="Wilson R.K."/>
        </authorList>
    </citation>
    <scope>NUCLEOTIDE SEQUENCE [LARGE SCALE GENOMIC DNA]</scope>
    <source>
        <strain evidence="2">IAEA</strain>
    </source>
</reference>